<evidence type="ECO:0000259" key="1">
    <source>
        <dbReference type="PROSITE" id="PS50943"/>
    </source>
</evidence>
<dbReference type="InterPro" id="IPR010982">
    <property type="entry name" value="Lambda_DNA-bd_dom_sf"/>
</dbReference>
<sequence length="76" mass="8363">MVCAKVQVIIGAMAKSCLTPQEIADKAGVSVNIVYRMRRGYMVKLERFGRVCKALEIDPDAVIDYDRLETGKAAGE</sequence>
<dbReference type="AlphaFoldDB" id="A0A174BTV5"/>
<dbReference type="Pfam" id="PF13443">
    <property type="entry name" value="HTH_26"/>
    <property type="match status" value="1"/>
</dbReference>
<feature type="domain" description="HTH cro/C1-type" evidence="1">
    <location>
        <begin position="18"/>
        <end position="62"/>
    </location>
</feature>
<dbReference type="RefSeq" id="WP_055151791.1">
    <property type="nucleotide sequence ID" value="NZ_CYZU01000008.1"/>
</dbReference>
<dbReference type="Gene3D" id="1.10.260.40">
    <property type="entry name" value="lambda repressor-like DNA-binding domains"/>
    <property type="match status" value="1"/>
</dbReference>
<proteinExistence type="predicted"/>
<accession>A0A174BTV5</accession>
<evidence type="ECO:0000313" key="3">
    <source>
        <dbReference type="Proteomes" id="UP000095544"/>
    </source>
</evidence>
<dbReference type="Proteomes" id="UP000095544">
    <property type="component" value="Unassembled WGS sequence"/>
</dbReference>
<evidence type="ECO:0000313" key="2">
    <source>
        <dbReference type="EMBL" id="CUO04541.1"/>
    </source>
</evidence>
<protein>
    <recommendedName>
        <fullName evidence="1">HTH cro/C1-type domain-containing protein</fullName>
    </recommendedName>
</protein>
<dbReference type="STRING" id="39482.ERS852491_01127"/>
<dbReference type="SUPFAM" id="SSF47413">
    <property type="entry name" value="lambda repressor-like DNA-binding domains"/>
    <property type="match status" value="1"/>
</dbReference>
<dbReference type="PROSITE" id="PS50943">
    <property type="entry name" value="HTH_CROC1"/>
    <property type="match status" value="1"/>
</dbReference>
<dbReference type="CDD" id="cd00093">
    <property type="entry name" value="HTH_XRE"/>
    <property type="match status" value="1"/>
</dbReference>
<gene>
    <name evidence="2" type="ORF">ERS852491_01127</name>
</gene>
<dbReference type="InterPro" id="IPR001387">
    <property type="entry name" value="Cro/C1-type_HTH"/>
</dbReference>
<dbReference type="OrthoDB" id="9912662at2"/>
<organism evidence="2 3">
    <name type="scientific">Faecalicatena contorta</name>
    <dbReference type="NCBI Taxonomy" id="39482"/>
    <lineage>
        <taxon>Bacteria</taxon>
        <taxon>Bacillati</taxon>
        <taxon>Bacillota</taxon>
        <taxon>Clostridia</taxon>
        <taxon>Lachnospirales</taxon>
        <taxon>Lachnospiraceae</taxon>
        <taxon>Faecalicatena</taxon>
    </lineage>
</organism>
<dbReference type="GO" id="GO:0003677">
    <property type="term" value="F:DNA binding"/>
    <property type="evidence" value="ECO:0007669"/>
    <property type="project" value="InterPro"/>
</dbReference>
<reference evidence="2 3" key="1">
    <citation type="submission" date="2015-09" db="EMBL/GenBank/DDBJ databases">
        <authorList>
            <consortium name="Pathogen Informatics"/>
        </authorList>
    </citation>
    <scope>NUCLEOTIDE SEQUENCE [LARGE SCALE GENOMIC DNA]</scope>
    <source>
        <strain evidence="2 3">2789STDY5834876</strain>
    </source>
</reference>
<dbReference type="EMBL" id="CYZU01000008">
    <property type="protein sequence ID" value="CUO04541.1"/>
    <property type="molecule type" value="Genomic_DNA"/>
</dbReference>
<name>A0A174BTV5_9FIRM</name>